<feature type="compositionally biased region" description="Acidic residues" evidence="1">
    <location>
        <begin position="247"/>
        <end position="258"/>
    </location>
</feature>
<gene>
    <name evidence="2" type="ORF">EGW08_002834</name>
</gene>
<sequence length="494" mass="53151">MYALFVCSLHLLDEPVGTCPPLPGNLGHDLQETSHDQAKPSSLKRNSKQQQENQDRAVPQDASTESVQSNDARNSKSASLTSGISENRARDVRPSGGSKSSKDNSHRQLVKEQRPKQSYGALEDSTSDSGKSAGGVSGKAGSRRDSNFRCDAGSEGRGISVDPDTAYVVSRNTVVHGGAHSGDDADSDDIDDEAVFLPCDDTLGASDGAVSSGLSYAGSSGGINSRADCSSNRNPEVYRAPQHYADDNDNDDDVENEINENVALVSAKQCKDKTSTLSSPSSSSTAASLSNKGDKNKADKNGAYTLEDAEKPQTSRKNFARLIGLYRRDINKSGKSARLSGTTSDCQPDTGRKASGGTPTQVNQVTSPKSPRTPTIQDHNSITQLKTFTDPVRHHRLRACAQIFTRKDPLYHPDQVEQQHLLPQQPAAAAATKSTTTTTPKHQLPNTAKHKVSFITGLRRFSREKAAFLRVDHSEPKASKTRPIPQPRRSCSQL</sequence>
<evidence type="ECO:0000256" key="1">
    <source>
        <dbReference type="SAM" id="MobiDB-lite"/>
    </source>
</evidence>
<feature type="compositionally biased region" description="Polar residues" evidence="1">
    <location>
        <begin position="39"/>
        <end position="52"/>
    </location>
</feature>
<dbReference type="Proteomes" id="UP000271974">
    <property type="component" value="Unassembled WGS sequence"/>
</dbReference>
<feature type="region of interest" description="Disordered" evidence="1">
    <location>
        <begin position="334"/>
        <end position="379"/>
    </location>
</feature>
<protein>
    <submittedName>
        <fullName evidence="2">Uncharacterized protein</fullName>
    </submittedName>
</protein>
<feature type="region of interest" description="Disordered" evidence="1">
    <location>
        <begin position="424"/>
        <end position="445"/>
    </location>
</feature>
<evidence type="ECO:0000313" key="3">
    <source>
        <dbReference type="Proteomes" id="UP000271974"/>
    </source>
</evidence>
<feature type="region of interest" description="Disordered" evidence="1">
    <location>
        <begin position="214"/>
        <end position="315"/>
    </location>
</feature>
<feature type="compositionally biased region" description="Polar residues" evidence="1">
    <location>
        <begin position="61"/>
        <end position="85"/>
    </location>
</feature>
<accession>A0A3S0ZYQ6</accession>
<feature type="compositionally biased region" description="Basic and acidic residues" evidence="1">
    <location>
        <begin position="29"/>
        <end position="38"/>
    </location>
</feature>
<feature type="compositionally biased region" description="Basic and acidic residues" evidence="1">
    <location>
        <begin position="142"/>
        <end position="154"/>
    </location>
</feature>
<comment type="caution">
    <text evidence="2">The sequence shown here is derived from an EMBL/GenBank/DDBJ whole genome shotgun (WGS) entry which is preliminary data.</text>
</comment>
<feature type="compositionally biased region" description="Polar residues" evidence="1">
    <location>
        <begin position="357"/>
        <end position="379"/>
    </location>
</feature>
<organism evidence="2 3">
    <name type="scientific">Elysia chlorotica</name>
    <name type="common">Eastern emerald elysia</name>
    <name type="synonym">Sea slug</name>
    <dbReference type="NCBI Taxonomy" id="188477"/>
    <lineage>
        <taxon>Eukaryota</taxon>
        <taxon>Metazoa</taxon>
        <taxon>Spiralia</taxon>
        <taxon>Lophotrochozoa</taxon>
        <taxon>Mollusca</taxon>
        <taxon>Gastropoda</taxon>
        <taxon>Heterobranchia</taxon>
        <taxon>Euthyneura</taxon>
        <taxon>Panpulmonata</taxon>
        <taxon>Sacoglossa</taxon>
        <taxon>Placobranchoidea</taxon>
        <taxon>Plakobranchidae</taxon>
        <taxon>Elysia</taxon>
    </lineage>
</organism>
<dbReference type="AlphaFoldDB" id="A0A3S0ZYQ6"/>
<keyword evidence="3" id="KW-1185">Reference proteome</keyword>
<feature type="region of interest" description="Disordered" evidence="1">
    <location>
        <begin position="23"/>
        <end position="164"/>
    </location>
</feature>
<feature type="region of interest" description="Disordered" evidence="1">
    <location>
        <begin position="468"/>
        <end position="494"/>
    </location>
</feature>
<feature type="compositionally biased region" description="Basic and acidic residues" evidence="1">
    <location>
        <begin position="100"/>
        <end position="115"/>
    </location>
</feature>
<feature type="compositionally biased region" description="Low complexity" evidence="1">
    <location>
        <begin position="275"/>
        <end position="291"/>
    </location>
</feature>
<feature type="compositionally biased region" description="Basic and acidic residues" evidence="1">
    <location>
        <begin position="468"/>
        <end position="478"/>
    </location>
</feature>
<dbReference type="EMBL" id="RQTK01000057">
    <property type="protein sequence ID" value="RUS89397.1"/>
    <property type="molecule type" value="Genomic_DNA"/>
</dbReference>
<proteinExistence type="predicted"/>
<evidence type="ECO:0000313" key="2">
    <source>
        <dbReference type="EMBL" id="RUS89397.1"/>
    </source>
</evidence>
<name>A0A3S0ZYQ6_ELYCH</name>
<reference evidence="2 3" key="1">
    <citation type="submission" date="2019-01" db="EMBL/GenBank/DDBJ databases">
        <title>A draft genome assembly of the solar-powered sea slug Elysia chlorotica.</title>
        <authorList>
            <person name="Cai H."/>
            <person name="Li Q."/>
            <person name="Fang X."/>
            <person name="Li J."/>
            <person name="Curtis N.E."/>
            <person name="Altenburger A."/>
            <person name="Shibata T."/>
            <person name="Feng M."/>
            <person name="Maeda T."/>
            <person name="Schwartz J.A."/>
            <person name="Shigenobu S."/>
            <person name="Lundholm N."/>
            <person name="Nishiyama T."/>
            <person name="Yang H."/>
            <person name="Hasebe M."/>
            <person name="Li S."/>
            <person name="Pierce S.K."/>
            <person name="Wang J."/>
        </authorList>
    </citation>
    <scope>NUCLEOTIDE SEQUENCE [LARGE SCALE GENOMIC DNA]</scope>
    <source>
        <strain evidence="2">EC2010</strain>
        <tissue evidence="2">Whole organism of an adult</tissue>
    </source>
</reference>